<name>A0A6A6X8A2_9PLEO</name>
<dbReference type="Proteomes" id="UP000799757">
    <property type="component" value="Unassembled WGS sequence"/>
</dbReference>
<accession>A0A6A6X8A2</accession>
<gene>
    <name evidence="1" type="ORF">K505DRAFT_246348</name>
</gene>
<dbReference type="EMBL" id="MU001963">
    <property type="protein sequence ID" value="KAF2792582.1"/>
    <property type="molecule type" value="Genomic_DNA"/>
</dbReference>
<reference evidence="1" key="1">
    <citation type="journal article" date="2020" name="Stud. Mycol.">
        <title>101 Dothideomycetes genomes: a test case for predicting lifestyles and emergence of pathogens.</title>
        <authorList>
            <person name="Haridas S."/>
            <person name="Albert R."/>
            <person name="Binder M."/>
            <person name="Bloem J."/>
            <person name="Labutti K."/>
            <person name="Salamov A."/>
            <person name="Andreopoulos B."/>
            <person name="Baker S."/>
            <person name="Barry K."/>
            <person name="Bills G."/>
            <person name="Bluhm B."/>
            <person name="Cannon C."/>
            <person name="Castanera R."/>
            <person name="Culley D."/>
            <person name="Daum C."/>
            <person name="Ezra D."/>
            <person name="Gonzalez J."/>
            <person name="Henrissat B."/>
            <person name="Kuo A."/>
            <person name="Liang C."/>
            <person name="Lipzen A."/>
            <person name="Lutzoni F."/>
            <person name="Magnuson J."/>
            <person name="Mondo S."/>
            <person name="Nolan M."/>
            <person name="Ohm R."/>
            <person name="Pangilinan J."/>
            <person name="Park H.-J."/>
            <person name="Ramirez L."/>
            <person name="Alfaro M."/>
            <person name="Sun H."/>
            <person name="Tritt A."/>
            <person name="Yoshinaga Y."/>
            <person name="Zwiers L.-H."/>
            <person name="Turgeon B."/>
            <person name="Goodwin S."/>
            <person name="Spatafora J."/>
            <person name="Crous P."/>
            <person name="Grigoriev I."/>
        </authorList>
    </citation>
    <scope>NUCLEOTIDE SEQUENCE</scope>
    <source>
        <strain evidence="1">CBS 109.77</strain>
    </source>
</reference>
<dbReference type="OrthoDB" id="3821346at2759"/>
<proteinExistence type="predicted"/>
<dbReference type="AlphaFoldDB" id="A0A6A6X8A2"/>
<evidence type="ECO:0000313" key="1">
    <source>
        <dbReference type="EMBL" id="KAF2792582.1"/>
    </source>
</evidence>
<sequence length="63" mass="7186">MPHNIASSVFVRTTLTTCDVFILALGFLDAKNMITPEQLIESAAPWFIDAETVWWRRVAMGFR</sequence>
<protein>
    <submittedName>
        <fullName evidence="1">Uncharacterized protein</fullName>
    </submittedName>
</protein>
<keyword evidence="2" id="KW-1185">Reference proteome</keyword>
<organism evidence="1 2">
    <name type="scientific">Melanomma pulvis-pyrius CBS 109.77</name>
    <dbReference type="NCBI Taxonomy" id="1314802"/>
    <lineage>
        <taxon>Eukaryota</taxon>
        <taxon>Fungi</taxon>
        <taxon>Dikarya</taxon>
        <taxon>Ascomycota</taxon>
        <taxon>Pezizomycotina</taxon>
        <taxon>Dothideomycetes</taxon>
        <taxon>Pleosporomycetidae</taxon>
        <taxon>Pleosporales</taxon>
        <taxon>Melanommataceae</taxon>
        <taxon>Melanomma</taxon>
    </lineage>
</organism>
<evidence type="ECO:0000313" key="2">
    <source>
        <dbReference type="Proteomes" id="UP000799757"/>
    </source>
</evidence>